<gene>
    <name evidence="1" type="ORF">F8C82_06895</name>
</gene>
<name>A0A6L3ZJK4_9FLAO</name>
<dbReference type="RefSeq" id="WP_151692812.1">
    <property type="nucleotide sequence ID" value="NZ_BMGX01000002.1"/>
</dbReference>
<keyword evidence="2" id="KW-1185">Reference proteome</keyword>
<sequence>MFEAYVRTGPYNNRSYELIDVVQLNPTVDDPYVLEGTLAYEGVHPVTIELAATEELDVDAPSEFSNPFHNGAVDFDAELGVNEFEVYYYPNFWVNLKVYSKRSLAELKGGNFSIGNGRNSLVTTYAYLVDRENIGDTVENTGMAYLSLGKSAPLYLIGGSQDGADSLLVPLAYPNFRHMDTTFVFFDADDGTYSISY</sequence>
<comment type="caution">
    <text evidence="1">The sequence shown here is derived from an EMBL/GenBank/DDBJ whole genome shotgun (WGS) entry which is preliminary data.</text>
</comment>
<organism evidence="1 2">
    <name type="scientific">Phaeocystidibacter marisrubri</name>
    <dbReference type="NCBI Taxonomy" id="1577780"/>
    <lineage>
        <taxon>Bacteria</taxon>
        <taxon>Pseudomonadati</taxon>
        <taxon>Bacteroidota</taxon>
        <taxon>Flavobacteriia</taxon>
        <taxon>Flavobacteriales</taxon>
        <taxon>Phaeocystidibacteraceae</taxon>
        <taxon>Phaeocystidibacter</taxon>
    </lineage>
</organism>
<reference evidence="1 2" key="1">
    <citation type="submission" date="2019-10" db="EMBL/GenBank/DDBJ databases">
        <title>Genome sequence of Phaeocystidibacter marisrubri JCM30614 (type strain).</title>
        <authorList>
            <person name="Bowman J.P."/>
        </authorList>
    </citation>
    <scope>NUCLEOTIDE SEQUENCE [LARGE SCALE GENOMIC DNA]</scope>
    <source>
        <strain evidence="1 2">JCM 30614</strain>
    </source>
</reference>
<dbReference type="EMBL" id="WBVQ01000001">
    <property type="protein sequence ID" value="KAB2818124.1"/>
    <property type="molecule type" value="Genomic_DNA"/>
</dbReference>
<dbReference type="AlphaFoldDB" id="A0A6L3ZJK4"/>
<dbReference type="Proteomes" id="UP000484164">
    <property type="component" value="Unassembled WGS sequence"/>
</dbReference>
<proteinExistence type="predicted"/>
<protein>
    <submittedName>
        <fullName evidence="1">Uncharacterized protein</fullName>
    </submittedName>
</protein>
<accession>A0A6L3ZJK4</accession>
<evidence type="ECO:0000313" key="1">
    <source>
        <dbReference type="EMBL" id="KAB2818124.1"/>
    </source>
</evidence>
<evidence type="ECO:0000313" key="2">
    <source>
        <dbReference type="Proteomes" id="UP000484164"/>
    </source>
</evidence>